<proteinExistence type="predicted"/>
<dbReference type="PANTHER" id="PTHR11439">
    <property type="entry name" value="GAG-POL-RELATED RETROTRANSPOSON"/>
    <property type="match status" value="1"/>
</dbReference>
<organism evidence="1">
    <name type="scientific">Sesamum calycinum</name>
    <dbReference type="NCBI Taxonomy" id="2727403"/>
    <lineage>
        <taxon>Eukaryota</taxon>
        <taxon>Viridiplantae</taxon>
        <taxon>Streptophyta</taxon>
        <taxon>Embryophyta</taxon>
        <taxon>Tracheophyta</taxon>
        <taxon>Spermatophyta</taxon>
        <taxon>Magnoliopsida</taxon>
        <taxon>eudicotyledons</taxon>
        <taxon>Gunneridae</taxon>
        <taxon>Pentapetalae</taxon>
        <taxon>asterids</taxon>
        <taxon>lamiids</taxon>
        <taxon>Lamiales</taxon>
        <taxon>Pedaliaceae</taxon>
        <taxon>Sesamum</taxon>
    </lineage>
</organism>
<dbReference type="CDD" id="cd09272">
    <property type="entry name" value="RNase_HI_RT_Ty1"/>
    <property type="match status" value="1"/>
</dbReference>
<sequence>LGRGFEDGSGASAFRTVRDGRSFPMSIPFMDTFLDDVTVPIHNVPNSTDTHLLNTSSVFDPPISSILDHSSTSIPSKTLLPHKELLAALSIFKNLDVICRTKSSHDYCLFLKDTVMGLLVLLIYVDDVMITPCSVYVDAALHLICYLKGCPDRWLFFPSSDSLLSLLTATQTGLVALIPAVARSVAEAENRSMGSTVCKLRWISYLLQDLRVPVSLPIPLYCDNQAALHIVVNPVFHKRTKHLEIDCHLVRDHYKAGFVLPSHISGTSQLADLFTKTLPHHAFLQFLSKIGLISFPQVHFEGR</sequence>
<dbReference type="PANTHER" id="PTHR11439:SF511">
    <property type="match status" value="1"/>
</dbReference>
<gene>
    <name evidence="1" type="ORF">Scaly_0679400</name>
</gene>
<dbReference type="EMBL" id="JACGWM010000004">
    <property type="protein sequence ID" value="KAL0375618.1"/>
    <property type="molecule type" value="Genomic_DNA"/>
</dbReference>
<comment type="caution">
    <text evidence="1">The sequence shown here is derived from an EMBL/GenBank/DDBJ whole genome shotgun (WGS) entry which is preliminary data.</text>
</comment>
<name>A0AAW2R824_9LAMI</name>
<dbReference type="AlphaFoldDB" id="A0AAW2R824"/>
<evidence type="ECO:0000313" key="1">
    <source>
        <dbReference type="EMBL" id="KAL0375618.1"/>
    </source>
</evidence>
<accession>A0AAW2R824</accession>
<reference evidence="1" key="1">
    <citation type="submission" date="2020-06" db="EMBL/GenBank/DDBJ databases">
        <authorList>
            <person name="Li T."/>
            <person name="Hu X."/>
            <person name="Zhang T."/>
            <person name="Song X."/>
            <person name="Zhang H."/>
            <person name="Dai N."/>
            <person name="Sheng W."/>
            <person name="Hou X."/>
            <person name="Wei L."/>
        </authorList>
    </citation>
    <scope>NUCLEOTIDE SEQUENCE</scope>
    <source>
        <strain evidence="1">KEN8</strain>
        <tissue evidence="1">Leaf</tissue>
    </source>
</reference>
<protein>
    <submittedName>
        <fullName evidence="1">Uncharacterized protein</fullName>
    </submittedName>
</protein>
<reference evidence="1" key="2">
    <citation type="journal article" date="2024" name="Plant">
        <title>Genomic evolution and insights into agronomic trait innovations of Sesamum species.</title>
        <authorList>
            <person name="Miao H."/>
            <person name="Wang L."/>
            <person name="Qu L."/>
            <person name="Liu H."/>
            <person name="Sun Y."/>
            <person name="Le M."/>
            <person name="Wang Q."/>
            <person name="Wei S."/>
            <person name="Zheng Y."/>
            <person name="Lin W."/>
            <person name="Duan Y."/>
            <person name="Cao H."/>
            <person name="Xiong S."/>
            <person name="Wang X."/>
            <person name="Wei L."/>
            <person name="Li C."/>
            <person name="Ma Q."/>
            <person name="Ju M."/>
            <person name="Zhao R."/>
            <person name="Li G."/>
            <person name="Mu C."/>
            <person name="Tian Q."/>
            <person name="Mei H."/>
            <person name="Zhang T."/>
            <person name="Gao T."/>
            <person name="Zhang H."/>
        </authorList>
    </citation>
    <scope>NUCLEOTIDE SEQUENCE</scope>
    <source>
        <strain evidence="1">KEN8</strain>
    </source>
</reference>
<feature type="non-terminal residue" evidence="1">
    <location>
        <position position="1"/>
    </location>
</feature>